<dbReference type="GO" id="GO:0006952">
    <property type="term" value="P:defense response"/>
    <property type="evidence" value="ECO:0007669"/>
    <property type="project" value="InterPro"/>
</dbReference>
<dbReference type="AlphaFoldDB" id="A0AAD7VG76"/>
<dbReference type="EMBL" id="JARAOO010000003">
    <property type="protein sequence ID" value="KAJ7974513.1"/>
    <property type="molecule type" value="Genomic_DNA"/>
</dbReference>
<sequence>MGCACFENPESILEVLVAMGSIGNPNEELETVYYGNIVEHLSRKAICEDITALHQDVTDSFHASIILQLLAIGSVQLQHQKDLAKKIEKQEKKFIIQKRKVIDPFKKLNDIKYTCPTLDANEVEKKKLIDFEDYVMESLKNYPVSPEIFLEHSSFRQWWKEYKAIKGYSYNSTLAGFINNRKSKKYATGDLQFD</sequence>
<dbReference type="PANTHER" id="PTHR46898:SF3">
    <property type="entry name" value="FUNGAL LIPASE-LIKE DOMAIN-CONTAINING PROTEIN"/>
    <property type="match status" value="1"/>
</dbReference>
<proteinExistence type="predicted"/>
<evidence type="ECO:0000259" key="1">
    <source>
        <dbReference type="Pfam" id="PF18117"/>
    </source>
</evidence>
<organism evidence="2 3">
    <name type="scientific">Quillaja saponaria</name>
    <name type="common">Soap bark tree</name>
    <dbReference type="NCBI Taxonomy" id="32244"/>
    <lineage>
        <taxon>Eukaryota</taxon>
        <taxon>Viridiplantae</taxon>
        <taxon>Streptophyta</taxon>
        <taxon>Embryophyta</taxon>
        <taxon>Tracheophyta</taxon>
        <taxon>Spermatophyta</taxon>
        <taxon>Magnoliopsida</taxon>
        <taxon>eudicotyledons</taxon>
        <taxon>Gunneridae</taxon>
        <taxon>Pentapetalae</taxon>
        <taxon>rosids</taxon>
        <taxon>fabids</taxon>
        <taxon>Fabales</taxon>
        <taxon>Quillajaceae</taxon>
        <taxon>Quillaja</taxon>
    </lineage>
</organism>
<dbReference type="InterPro" id="IPR044603">
    <property type="entry name" value="SAG101-like"/>
</dbReference>
<gene>
    <name evidence="2" type="ORF">O6P43_004573</name>
</gene>
<dbReference type="InterPro" id="IPR041266">
    <property type="entry name" value="EDS1_EP"/>
</dbReference>
<dbReference type="GO" id="GO:0052689">
    <property type="term" value="F:carboxylic ester hydrolase activity"/>
    <property type="evidence" value="ECO:0007669"/>
    <property type="project" value="InterPro"/>
</dbReference>
<dbReference type="KEGG" id="qsa:O6P43_004573"/>
<dbReference type="Pfam" id="PF18117">
    <property type="entry name" value="EDS1_EP"/>
    <property type="match status" value="1"/>
</dbReference>
<evidence type="ECO:0000313" key="2">
    <source>
        <dbReference type="EMBL" id="KAJ7974513.1"/>
    </source>
</evidence>
<feature type="domain" description="EDS1 EP" evidence="1">
    <location>
        <begin position="120"/>
        <end position="175"/>
    </location>
</feature>
<dbReference type="PANTHER" id="PTHR46898">
    <property type="entry name" value="SENESCENCE-ASSOCIATED CARBOXYLESTERASE 101"/>
    <property type="match status" value="1"/>
</dbReference>
<evidence type="ECO:0000313" key="3">
    <source>
        <dbReference type="Proteomes" id="UP001163823"/>
    </source>
</evidence>
<accession>A0AAD7VG76</accession>
<keyword evidence="3" id="KW-1185">Reference proteome</keyword>
<comment type="caution">
    <text evidence="2">The sequence shown here is derived from an EMBL/GenBank/DDBJ whole genome shotgun (WGS) entry which is preliminary data.</text>
</comment>
<dbReference type="Proteomes" id="UP001163823">
    <property type="component" value="Chromosome 3"/>
</dbReference>
<protein>
    <submittedName>
        <fullName evidence="2">Senescence-associated carboxylesterase</fullName>
    </submittedName>
</protein>
<reference evidence="2" key="1">
    <citation type="journal article" date="2023" name="Science">
        <title>Elucidation of the pathway for biosynthesis of saponin adjuvants from the soapbark tree.</title>
        <authorList>
            <person name="Reed J."/>
            <person name="Orme A."/>
            <person name="El-Demerdash A."/>
            <person name="Owen C."/>
            <person name="Martin L.B.B."/>
            <person name="Misra R.C."/>
            <person name="Kikuchi S."/>
            <person name="Rejzek M."/>
            <person name="Martin A.C."/>
            <person name="Harkess A."/>
            <person name="Leebens-Mack J."/>
            <person name="Louveau T."/>
            <person name="Stephenson M.J."/>
            <person name="Osbourn A."/>
        </authorList>
    </citation>
    <scope>NUCLEOTIDE SEQUENCE</scope>
    <source>
        <strain evidence="2">S10</strain>
    </source>
</reference>
<name>A0AAD7VG76_QUISA</name>